<feature type="domain" description="Glycosyltransferase 2-like" evidence="1">
    <location>
        <begin position="26"/>
        <end position="188"/>
    </location>
</feature>
<dbReference type="InterPro" id="IPR050834">
    <property type="entry name" value="Glycosyltransf_2"/>
</dbReference>
<dbReference type="AlphaFoldDB" id="A0A4U6QT15"/>
<dbReference type="PANTHER" id="PTHR43685">
    <property type="entry name" value="GLYCOSYLTRANSFERASE"/>
    <property type="match status" value="1"/>
</dbReference>
<dbReference type="RefSeq" id="WP_137438026.1">
    <property type="nucleotide sequence ID" value="NZ_JANRHC010000007.1"/>
</dbReference>
<dbReference type="InterPro" id="IPR029044">
    <property type="entry name" value="Nucleotide-diphossugar_trans"/>
</dbReference>
<reference evidence="2 3" key="1">
    <citation type="submission" date="2019-05" db="EMBL/GenBank/DDBJ databases">
        <title>Marinobacter panjinensis sp. nov., a moderately halophilic bacterium isolated from sea tidal flat environment.</title>
        <authorList>
            <person name="Yang W."/>
            <person name="An M."/>
            <person name="He W."/>
            <person name="Luo X."/>
            <person name="Zhu L."/>
            <person name="Chen G."/>
            <person name="Zhang Y."/>
            <person name="Wang Y."/>
        </authorList>
    </citation>
    <scope>NUCLEOTIDE SEQUENCE [LARGE SCALE GENOMIC DNA]</scope>
    <source>
        <strain evidence="2 3">PJ-16</strain>
    </source>
</reference>
<dbReference type="GO" id="GO:0016740">
    <property type="term" value="F:transferase activity"/>
    <property type="evidence" value="ECO:0007669"/>
    <property type="project" value="UniProtKB-KW"/>
</dbReference>
<dbReference type="Pfam" id="PF00535">
    <property type="entry name" value="Glycos_transf_2"/>
    <property type="match status" value="1"/>
</dbReference>
<evidence type="ECO:0000313" key="3">
    <source>
        <dbReference type="Proteomes" id="UP000308488"/>
    </source>
</evidence>
<dbReference type="SUPFAM" id="SSF53448">
    <property type="entry name" value="Nucleotide-diphospho-sugar transferases"/>
    <property type="match status" value="1"/>
</dbReference>
<dbReference type="EMBL" id="SZYH01000003">
    <property type="protein sequence ID" value="TKV63342.1"/>
    <property type="molecule type" value="Genomic_DNA"/>
</dbReference>
<evidence type="ECO:0000313" key="2">
    <source>
        <dbReference type="EMBL" id="TKV63342.1"/>
    </source>
</evidence>
<name>A0A4U6QT15_9GAMM</name>
<proteinExistence type="predicted"/>
<protein>
    <submittedName>
        <fullName evidence="2">Glycosyltransferase family 2 protein</fullName>
    </submittedName>
</protein>
<dbReference type="Proteomes" id="UP000308488">
    <property type="component" value="Unassembled WGS sequence"/>
</dbReference>
<gene>
    <name evidence="2" type="ORF">FDP08_19770</name>
</gene>
<keyword evidence="2" id="KW-0808">Transferase</keyword>
<dbReference type="PANTHER" id="PTHR43685:SF2">
    <property type="entry name" value="GLYCOSYLTRANSFERASE 2-LIKE DOMAIN-CONTAINING PROTEIN"/>
    <property type="match status" value="1"/>
</dbReference>
<accession>A0A4U6QT15</accession>
<evidence type="ECO:0000259" key="1">
    <source>
        <dbReference type="Pfam" id="PF00535"/>
    </source>
</evidence>
<dbReference type="Gene3D" id="3.90.550.10">
    <property type="entry name" value="Spore Coat Polysaccharide Biosynthesis Protein SpsA, Chain A"/>
    <property type="match status" value="1"/>
</dbReference>
<sequence length="324" mass="36691">MVDSIRRRFESTIKGLSAIPMPTQFTVIITTKNRPGYLREAIDSVLQQKSSHQAKIVIVDDGSDVPVRQQVEDYYQDCRKILRNDESVGVSAARNQGIQATETDWLIFLDDDDWLAEDFLVKMADATEAIPPPDFIWPSRTMVYEDQGVQVPKRASVPFVPTTKSPDEVLAGLFDATSSGMAFKRSCLLQVGGFDEGLTVSEDRDLIFKLLAKDYCAKPEEAAVLFFRIHGGPRLSRDEKRERQAEADLTVLSRHKQFLGGHPILADRFMGRVAKRLWENRFYKEAIAVTNLQCHISPFSLRARKRQIGWHLLAFFRLGKSLGS</sequence>
<keyword evidence="3" id="KW-1185">Reference proteome</keyword>
<comment type="caution">
    <text evidence="2">The sequence shown here is derived from an EMBL/GenBank/DDBJ whole genome shotgun (WGS) entry which is preliminary data.</text>
</comment>
<dbReference type="OrthoDB" id="9802649at2"/>
<dbReference type="InterPro" id="IPR001173">
    <property type="entry name" value="Glyco_trans_2-like"/>
</dbReference>
<organism evidence="2 3">
    <name type="scientific">Marinobacter panjinensis</name>
    <dbReference type="NCBI Taxonomy" id="2576384"/>
    <lineage>
        <taxon>Bacteria</taxon>
        <taxon>Pseudomonadati</taxon>
        <taxon>Pseudomonadota</taxon>
        <taxon>Gammaproteobacteria</taxon>
        <taxon>Pseudomonadales</taxon>
        <taxon>Marinobacteraceae</taxon>
        <taxon>Marinobacter</taxon>
    </lineage>
</organism>
<dbReference type="CDD" id="cd00761">
    <property type="entry name" value="Glyco_tranf_GTA_type"/>
    <property type="match status" value="1"/>
</dbReference>